<dbReference type="CDD" id="cd23431">
    <property type="entry name" value="beta-trefoil_Ricin_AtEULS3-like"/>
    <property type="match status" value="1"/>
</dbReference>
<dbReference type="PANTHER" id="PTHR31257">
    <property type="entry name" value="RICIN B-LIKE LECTIN EULS3"/>
    <property type="match status" value="1"/>
</dbReference>
<dbReference type="EMBL" id="JAEACU010000007">
    <property type="protein sequence ID" value="KAH7522780.1"/>
    <property type="molecule type" value="Genomic_DNA"/>
</dbReference>
<dbReference type="Gene3D" id="2.80.10.50">
    <property type="match status" value="1"/>
</dbReference>
<comment type="caution">
    <text evidence="2">The sequence shown here is derived from an EMBL/GenBank/DDBJ whole genome shotgun (WGS) entry which is preliminary data.</text>
</comment>
<accession>A0A978V5Z7</accession>
<dbReference type="InterPro" id="IPR040249">
    <property type="entry name" value="Ricin_B-like_lectin_EULS3-like"/>
</dbReference>
<reference evidence="2" key="1">
    <citation type="journal article" date="2021" name="Front. Plant Sci.">
        <title>Chromosome-Scale Genome Assembly for Chinese Sour Jujube and Insights Into Its Genome Evolution and Domestication Signature.</title>
        <authorList>
            <person name="Shen L.-Y."/>
            <person name="Luo H."/>
            <person name="Wang X.-L."/>
            <person name="Wang X.-M."/>
            <person name="Qiu X.-J."/>
            <person name="Liu H."/>
            <person name="Zhou S.-S."/>
            <person name="Jia K.-H."/>
            <person name="Nie S."/>
            <person name="Bao Y.-T."/>
            <person name="Zhang R.-G."/>
            <person name="Yun Q.-Z."/>
            <person name="Chai Y.-H."/>
            <person name="Lu J.-Y."/>
            <person name="Li Y."/>
            <person name="Zhao S.-W."/>
            <person name="Mao J.-F."/>
            <person name="Jia S.-G."/>
            <person name="Mao Y.-M."/>
        </authorList>
    </citation>
    <scope>NUCLEOTIDE SEQUENCE</scope>
    <source>
        <strain evidence="2">AT0</strain>
        <tissue evidence="2">Leaf</tissue>
    </source>
</reference>
<name>A0A978V5Z7_ZIZJJ</name>
<proteinExistence type="predicted"/>
<dbReference type="AlphaFoldDB" id="A0A978V5Z7"/>
<evidence type="ECO:0000256" key="1">
    <source>
        <dbReference type="SAM" id="MobiDB-lite"/>
    </source>
</evidence>
<dbReference type="Proteomes" id="UP000813462">
    <property type="component" value="Unassembled WGS sequence"/>
</dbReference>
<dbReference type="PANTHER" id="PTHR31257:SF2">
    <property type="entry name" value="RICIN B-LIKE LECTIN EULS3"/>
    <property type="match status" value="1"/>
</dbReference>
<dbReference type="InterPro" id="IPR035992">
    <property type="entry name" value="Ricin_B-like_lectins"/>
</dbReference>
<feature type="region of interest" description="Disordered" evidence="1">
    <location>
        <begin position="1"/>
        <end position="74"/>
    </location>
</feature>
<evidence type="ECO:0008006" key="4">
    <source>
        <dbReference type="Google" id="ProtNLM"/>
    </source>
</evidence>
<sequence>MEFPYGHHSHSHTHHQRRGEDEEYGERPNYPPRPPPSGIGMGSTFDQPLPPPRPSYFAQNEEFPPAPPHSQPAHVTHISHAHVVQGQQDFNNFSANFPPHKQPPPLDSSDCHSAGGAAVGVHHVAHHDLGQNPLLETHHHHFPSSIHHQTHQSIPSNLSDKPTVKVFSKARPDFSLTIRDGKVILAPSDPSDVFQVQLIPYVPDVFDESILWTESKDLGDGFRTIRMVNNIRLNVDAFHGDKKSGGVHDGTTIVLWDWNKGDNQRWKIVPYCVKNTAAAASCRCRYVFASGICLYVKSYVCKNLDCDL</sequence>
<feature type="compositionally biased region" description="Basic residues" evidence="1">
    <location>
        <begin position="7"/>
        <end position="17"/>
    </location>
</feature>
<dbReference type="SUPFAM" id="SSF50370">
    <property type="entry name" value="Ricin B-like lectins"/>
    <property type="match status" value="1"/>
</dbReference>
<evidence type="ECO:0000313" key="3">
    <source>
        <dbReference type="Proteomes" id="UP000813462"/>
    </source>
</evidence>
<evidence type="ECO:0000313" key="2">
    <source>
        <dbReference type="EMBL" id="KAH7522780.1"/>
    </source>
</evidence>
<organism evidence="2 3">
    <name type="scientific">Ziziphus jujuba var. spinosa</name>
    <dbReference type="NCBI Taxonomy" id="714518"/>
    <lineage>
        <taxon>Eukaryota</taxon>
        <taxon>Viridiplantae</taxon>
        <taxon>Streptophyta</taxon>
        <taxon>Embryophyta</taxon>
        <taxon>Tracheophyta</taxon>
        <taxon>Spermatophyta</taxon>
        <taxon>Magnoliopsida</taxon>
        <taxon>eudicotyledons</taxon>
        <taxon>Gunneridae</taxon>
        <taxon>Pentapetalae</taxon>
        <taxon>rosids</taxon>
        <taxon>fabids</taxon>
        <taxon>Rosales</taxon>
        <taxon>Rhamnaceae</taxon>
        <taxon>Paliureae</taxon>
        <taxon>Ziziphus</taxon>
    </lineage>
</organism>
<protein>
    <recommendedName>
        <fullName evidence="4">Ricin B-like lectin EULS3</fullName>
    </recommendedName>
</protein>
<gene>
    <name evidence="2" type="ORF">FEM48_Zijuj07G0174700</name>
</gene>